<accession>A0A163QU80</accession>
<dbReference type="RefSeq" id="WP_068709267.1">
    <property type="nucleotide sequence ID" value="NZ_LRIE01000079.1"/>
</dbReference>
<gene>
    <name evidence="1" type="ORF">OJAG_28350</name>
</gene>
<dbReference type="PATRIC" id="fig|43678.3.peg.2967"/>
<protein>
    <submittedName>
        <fullName evidence="1">Phage portal protein, SPP1 Gp6-like</fullName>
    </submittedName>
</protein>
<dbReference type="Pfam" id="PF05133">
    <property type="entry name" value="SPP1_portal"/>
    <property type="match status" value="1"/>
</dbReference>
<evidence type="ECO:0000313" key="2">
    <source>
        <dbReference type="Proteomes" id="UP000076447"/>
    </source>
</evidence>
<sequence>MPLPANGTAWPPKQLEKIMPDIATWSAWYEGTPEALSRAYGGRTTNGPTEGGNARLGGVRGLLRRFWWGRTVDATTERPDQLHVPIASDLCRASADLLYAEPPTLTVAAGEDGAATATQERLDKYVDDGFHGTLATGAEVGAALSGRYHRVTWDQAVLDRPFLTTVDADAALPEFRWGRLVAATFWHVLSAGGQTVYRHLERHELDASGNGLILHGLYQGTAADLGMAVPLTDHAATAGLAPLVDETGALVGGRTPGLCVEYIPNQTPQRRWRRDPIGQYLGRSDLDGVEQLMDALDEAYSSLMRDVRLGKSRIIVPQHMLTNTGPGQGAGFNLDTEIYEGLSMPTPEDGKDQITPQQFSIRVDEHLRTCADLTLRIVQTAGYSAQTLGETDTGTMTATEVHARERRSYLTRDRKIRLERPAVARLAQKMLSIDQAVFNARGIIVQPVTVTFGDTVQDSMLELSQTVQALEIARAASTETKVTLLHPDWGDDEVKAEVALINAQYALTVADPDAPPPGTEGQQ</sequence>
<comment type="caution">
    <text evidence="1">The sequence shown here is derived from an EMBL/GenBank/DDBJ whole genome shotgun (WGS) entry which is preliminary data.</text>
</comment>
<dbReference type="OrthoDB" id="3268708at2"/>
<dbReference type="STRING" id="43678.OJAG_28350"/>
<organism evidence="1 2">
    <name type="scientific">Oerskovia enterophila</name>
    <dbReference type="NCBI Taxonomy" id="43678"/>
    <lineage>
        <taxon>Bacteria</taxon>
        <taxon>Bacillati</taxon>
        <taxon>Actinomycetota</taxon>
        <taxon>Actinomycetes</taxon>
        <taxon>Micrococcales</taxon>
        <taxon>Cellulomonadaceae</taxon>
        <taxon>Oerskovia</taxon>
    </lineage>
</organism>
<dbReference type="AlphaFoldDB" id="A0A163QU80"/>
<name>A0A163QU80_9CELL</name>
<dbReference type="Proteomes" id="UP000076447">
    <property type="component" value="Unassembled WGS sequence"/>
</dbReference>
<dbReference type="InterPro" id="IPR021145">
    <property type="entry name" value="Portal_protein_SPP1_Gp6-like"/>
</dbReference>
<dbReference type="EMBL" id="LRIE01000079">
    <property type="protein sequence ID" value="KZM34536.1"/>
    <property type="molecule type" value="Genomic_DNA"/>
</dbReference>
<reference evidence="1 2" key="1">
    <citation type="submission" date="2016-01" db="EMBL/GenBank/DDBJ databases">
        <title>Genome sequence of Oerskovia enterophila VJag, an agar and cellulose degrading bacterium.</title>
        <authorList>
            <person name="Poehlein A."/>
            <person name="Jag V."/>
            <person name="Bengelsdorf F."/>
            <person name="Duerre P."/>
            <person name="Daniel R."/>
        </authorList>
    </citation>
    <scope>NUCLEOTIDE SEQUENCE [LARGE SCALE GENOMIC DNA]</scope>
    <source>
        <strain evidence="1 2">VJag</strain>
    </source>
</reference>
<proteinExistence type="predicted"/>
<evidence type="ECO:0000313" key="1">
    <source>
        <dbReference type="EMBL" id="KZM34536.1"/>
    </source>
</evidence>